<dbReference type="Proteomes" id="UP000335636">
    <property type="component" value="Unassembled WGS sequence"/>
</dbReference>
<gene>
    <name evidence="2" type="ORF">MONAX_5E005729</name>
</gene>
<reference evidence="2" key="1">
    <citation type="submission" date="2019-04" db="EMBL/GenBank/DDBJ databases">
        <authorList>
            <person name="Alioto T."/>
            <person name="Alioto T."/>
        </authorList>
    </citation>
    <scope>NUCLEOTIDE SEQUENCE [LARGE SCALE GENOMIC DNA]</scope>
</reference>
<evidence type="ECO:0000313" key="3">
    <source>
        <dbReference type="Proteomes" id="UP000335636"/>
    </source>
</evidence>
<accession>A0A5E4D0L6</accession>
<sequence>MLATKPTQALHPPCPSKTTSISTCTGLLAAHPCRNPGGHCHAGSLVTTPVWILIINMGIPHLPPSWDTSTTAIVPYMWWPAPGDIRQDLETATSNNTECHRAGSLNMSPNATIRTNTTNTPSLKAATYN</sequence>
<evidence type="ECO:0000313" key="2">
    <source>
        <dbReference type="EMBL" id="VTJ86782.1"/>
    </source>
</evidence>
<dbReference type="AlphaFoldDB" id="A0A5E4D0L6"/>
<protein>
    <submittedName>
        <fullName evidence="2">Uncharacterized protein</fullName>
    </submittedName>
</protein>
<evidence type="ECO:0000256" key="1">
    <source>
        <dbReference type="SAM" id="MobiDB-lite"/>
    </source>
</evidence>
<keyword evidence="3" id="KW-1185">Reference proteome</keyword>
<proteinExistence type="predicted"/>
<organism evidence="2 3">
    <name type="scientific">Marmota monax</name>
    <name type="common">Woodchuck</name>
    <dbReference type="NCBI Taxonomy" id="9995"/>
    <lineage>
        <taxon>Eukaryota</taxon>
        <taxon>Metazoa</taxon>
        <taxon>Chordata</taxon>
        <taxon>Craniata</taxon>
        <taxon>Vertebrata</taxon>
        <taxon>Euteleostomi</taxon>
        <taxon>Mammalia</taxon>
        <taxon>Eutheria</taxon>
        <taxon>Euarchontoglires</taxon>
        <taxon>Glires</taxon>
        <taxon>Rodentia</taxon>
        <taxon>Sciuromorpha</taxon>
        <taxon>Sciuridae</taxon>
        <taxon>Xerinae</taxon>
        <taxon>Marmotini</taxon>
        <taxon>Marmota</taxon>
    </lineage>
</organism>
<dbReference type="EMBL" id="CABDUW010002430">
    <property type="protein sequence ID" value="VTJ86782.1"/>
    <property type="molecule type" value="Genomic_DNA"/>
</dbReference>
<comment type="caution">
    <text evidence="2">The sequence shown here is derived from an EMBL/GenBank/DDBJ whole genome shotgun (WGS) entry which is preliminary data.</text>
</comment>
<feature type="non-terminal residue" evidence="2">
    <location>
        <position position="129"/>
    </location>
</feature>
<name>A0A5E4D0L6_MARMO</name>
<feature type="compositionally biased region" description="Polar residues" evidence="1">
    <location>
        <begin position="105"/>
        <end position="129"/>
    </location>
</feature>
<feature type="region of interest" description="Disordered" evidence="1">
    <location>
        <begin position="100"/>
        <end position="129"/>
    </location>
</feature>